<dbReference type="PANTHER" id="PTHR13697">
    <property type="entry name" value="PHOSPHOFRUCTOKINASE"/>
    <property type="match status" value="1"/>
</dbReference>
<dbReference type="UniPathway" id="UPA00109">
    <property type="reaction ID" value="UER00182"/>
</dbReference>
<comment type="cofactor">
    <cofactor evidence="1">
        <name>Mg(2+)</name>
        <dbReference type="ChEBI" id="CHEBI:18420"/>
    </cofactor>
</comment>
<protein>
    <submittedName>
        <fullName evidence="11">ATP-dependent 6-phosphofructokinase</fullName>
        <ecNumber evidence="11">2.7.1.11</ecNumber>
    </submittedName>
</protein>
<dbReference type="GO" id="GO:0048029">
    <property type="term" value="F:monosaccharide binding"/>
    <property type="evidence" value="ECO:0007669"/>
    <property type="project" value="TreeGrafter"/>
</dbReference>
<dbReference type="InterPro" id="IPR012003">
    <property type="entry name" value="ATP_PFK_prok-type"/>
</dbReference>
<keyword evidence="7" id="KW-0460">Magnesium</keyword>
<evidence type="ECO:0000259" key="9">
    <source>
        <dbReference type="Pfam" id="PF00365"/>
    </source>
</evidence>
<evidence type="ECO:0000256" key="8">
    <source>
        <dbReference type="ARBA" id="ARBA00023152"/>
    </source>
</evidence>
<comment type="pathway">
    <text evidence="2">Carbohydrate degradation; glycolysis; D-glyceraldehyde 3-phosphate and glycerone phosphate from D-glucose: step 3/4.</text>
</comment>
<dbReference type="EMBL" id="JAGVSJ010000002">
    <property type="protein sequence ID" value="MBX8631188.1"/>
    <property type="molecule type" value="Genomic_DNA"/>
</dbReference>
<dbReference type="Gene3D" id="3.40.50.460">
    <property type="entry name" value="Phosphofructokinase domain"/>
    <property type="match status" value="1"/>
</dbReference>
<evidence type="ECO:0000256" key="4">
    <source>
        <dbReference type="ARBA" id="ARBA00022679"/>
    </source>
</evidence>
<dbReference type="EC" id="2.7.1.11" evidence="11"/>
<evidence type="ECO:0000256" key="1">
    <source>
        <dbReference type="ARBA" id="ARBA00001946"/>
    </source>
</evidence>
<reference evidence="11" key="1">
    <citation type="submission" date="2021-05" db="EMBL/GenBank/DDBJ databases">
        <title>Genomic insights into ecological role and evolution of a novel Thermoplasmata order Candidatus Sysuiplasmatales.</title>
        <authorList>
            <person name="Yuan Y."/>
        </authorList>
    </citation>
    <scope>NUCLEOTIDE SEQUENCE</scope>
    <source>
        <strain evidence="11">TUT19-bin139</strain>
        <strain evidence="10">YP2-bin.285</strain>
    </source>
</reference>
<evidence type="ECO:0000256" key="2">
    <source>
        <dbReference type="ARBA" id="ARBA00004679"/>
    </source>
</evidence>
<evidence type="ECO:0000256" key="3">
    <source>
        <dbReference type="ARBA" id="ARBA00022490"/>
    </source>
</evidence>
<keyword evidence="3" id="KW-0963">Cytoplasm</keyword>
<accession>A0A8J7YXK9</accession>
<dbReference type="Gene3D" id="3.40.50.450">
    <property type="match status" value="1"/>
</dbReference>
<dbReference type="GO" id="GO:0016208">
    <property type="term" value="F:AMP binding"/>
    <property type="evidence" value="ECO:0007669"/>
    <property type="project" value="TreeGrafter"/>
</dbReference>
<dbReference type="PIRSF" id="PIRSF000532">
    <property type="entry name" value="ATP_PFK_prok"/>
    <property type="match status" value="1"/>
</dbReference>
<evidence type="ECO:0000256" key="5">
    <source>
        <dbReference type="ARBA" id="ARBA00022723"/>
    </source>
</evidence>
<dbReference type="GO" id="GO:0042802">
    <property type="term" value="F:identical protein binding"/>
    <property type="evidence" value="ECO:0007669"/>
    <property type="project" value="TreeGrafter"/>
</dbReference>
<comment type="caution">
    <text evidence="11">The sequence shown here is derived from an EMBL/GenBank/DDBJ whole genome shotgun (WGS) entry which is preliminary data.</text>
</comment>
<dbReference type="GO" id="GO:0005524">
    <property type="term" value="F:ATP binding"/>
    <property type="evidence" value="ECO:0007669"/>
    <property type="project" value="InterPro"/>
</dbReference>
<dbReference type="PANTHER" id="PTHR13697:SF52">
    <property type="entry name" value="ATP-DEPENDENT 6-PHOSPHOFRUCTOKINASE 3"/>
    <property type="match status" value="1"/>
</dbReference>
<dbReference type="GO" id="GO:0030388">
    <property type="term" value="P:fructose 1,6-bisphosphate metabolic process"/>
    <property type="evidence" value="ECO:0007669"/>
    <property type="project" value="TreeGrafter"/>
</dbReference>
<organism evidence="11 12">
    <name type="scientific">Candidatus Sysuiplasma superficiale</name>
    <dbReference type="NCBI Taxonomy" id="2823368"/>
    <lineage>
        <taxon>Archaea</taxon>
        <taxon>Methanobacteriati</taxon>
        <taxon>Thermoplasmatota</taxon>
        <taxon>Thermoplasmata</taxon>
        <taxon>Candidatus Sysuiplasmatales</taxon>
        <taxon>Candidatus Sysuiplasmataceae</taxon>
        <taxon>Candidatus Sysuiplasma</taxon>
    </lineage>
</organism>
<dbReference type="NCBIfam" id="NF002872">
    <property type="entry name" value="PRK03202.1"/>
    <property type="match status" value="1"/>
</dbReference>
<gene>
    <name evidence="10" type="ORF">J9259_01505</name>
    <name evidence="11" type="ORF">KIY12_08530</name>
</gene>
<sequence length="340" mass="36612">MKIGVLNGGGDCAGLNAVTRGILAGAAHLGVEVIGIRNGWAGLLENRTVRIDYNMFEELIGTGGTALGTSRTNPLKRKDGLQTVVNNMTLLGLDCLIAVGGDDTLGVAAELWRNGQKIIGVPKTIDNDLAGTDYSFGFFSAVDEAMRMIESLKTTGKSHGRVMVAEVMGRDAGWISAFAGIAAGANAVIIPEFQSDPDEVVRIVRERHNEGKSSTVVVAEGVKFVSREKAERDEFGHELIAKAQGETNASWLARYIEEKTGLETRATVLGHTIRGTAPNSYDRVMTSLLGLKAIEAAHEGRYGIMVSIRGTKIEEVPLSEGVQKKYVDPATWNEMKKFFM</sequence>
<evidence type="ECO:0000256" key="7">
    <source>
        <dbReference type="ARBA" id="ARBA00022842"/>
    </source>
</evidence>
<feature type="domain" description="Phosphofructokinase" evidence="9">
    <location>
        <begin position="2"/>
        <end position="296"/>
    </location>
</feature>
<evidence type="ECO:0000256" key="6">
    <source>
        <dbReference type="ARBA" id="ARBA00022777"/>
    </source>
</evidence>
<evidence type="ECO:0000313" key="12">
    <source>
        <dbReference type="Proteomes" id="UP000750197"/>
    </source>
</evidence>
<dbReference type="SUPFAM" id="SSF53784">
    <property type="entry name" value="Phosphofructokinase"/>
    <property type="match status" value="1"/>
</dbReference>
<dbReference type="GO" id="GO:0061621">
    <property type="term" value="P:canonical glycolysis"/>
    <property type="evidence" value="ECO:0007669"/>
    <property type="project" value="TreeGrafter"/>
</dbReference>
<evidence type="ECO:0000313" key="10">
    <source>
        <dbReference type="EMBL" id="MBX8631188.1"/>
    </source>
</evidence>
<dbReference type="InterPro" id="IPR035966">
    <property type="entry name" value="PKF_sf"/>
</dbReference>
<dbReference type="Proteomes" id="UP000716004">
    <property type="component" value="Unassembled WGS sequence"/>
</dbReference>
<dbReference type="PRINTS" id="PR00476">
    <property type="entry name" value="PHFRCTKINASE"/>
</dbReference>
<dbReference type="GO" id="GO:0005945">
    <property type="term" value="C:6-phosphofructokinase complex"/>
    <property type="evidence" value="ECO:0007669"/>
    <property type="project" value="TreeGrafter"/>
</dbReference>
<dbReference type="Pfam" id="PF00365">
    <property type="entry name" value="PFK"/>
    <property type="match status" value="1"/>
</dbReference>
<dbReference type="GO" id="GO:0046872">
    <property type="term" value="F:metal ion binding"/>
    <property type="evidence" value="ECO:0007669"/>
    <property type="project" value="UniProtKB-KW"/>
</dbReference>
<keyword evidence="6" id="KW-0418">Kinase</keyword>
<keyword evidence="4 11" id="KW-0808">Transferase</keyword>
<evidence type="ECO:0000313" key="11">
    <source>
        <dbReference type="EMBL" id="MBX8644749.1"/>
    </source>
</evidence>
<dbReference type="InterPro" id="IPR000023">
    <property type="entry name" value="Phosphofructokinase_dom"/>
</dbReference>
<dbReference type="GO" id="GO:0006002">
    <property type="term" value="P:fructose 6-phosphate metabolic process"/>
    <property type="evidence" value="ECO:0007669"/>
    <property type="project" value="InterPro"/>
</dbReference>
<dbReference type="GO" id="GO:0070095">
    <property type="term" value="F:fructose-6-phosphate binding"/>
    <property type="evidence" value="ECO:0007669"/>
    <property type="project" value="TreeGrafter"/>
</dbReference>
<keyword evidence="5" id="KW-0479">Metal-binding</keyword>
<name>A0A8J7YXK9_9ARCH</name>
<keyword evidence="8" id="KW-0324">Glycolysis</keyword>
<dbReference type="GO" id="GO:0003872">
    <property type="term" value="F:6-phosphofructokinase activity"/>
    <property type="evidence" value="ECO:0007669"/>
    <property type="project" value="UniProtKB-EC"/>
</dbReference>
<dbReference type="InterPro" id="IPR022953">
    <property type="entry name" value="ATP_PFK"/>
</dbReference>
<dbReference type="EMBL" id="JAHEAC010000096">
    <property type="protein sequence ID" value="MBX8644749.1"/>
    <property type="molecule type" value="Genomic_DNA"/>
</dbReference>
<dbReference type="AlphaFoldDB" id="A0A8J7YXK9"/>
<proteinExistence type="predicted"/>
<dbReference type="Proteomes" id="UP000750197">
    <property type="component" value="Unassembled WGS sequence"/>
</dbReference>